<proteinExistence type="predicted"/>
<evidence type="ECO:0000313" key="4">
    <source>
        <dbReference type="Proteomes" id="UP001320119"/>
    </source>
</evidence>
<evidence type="ECO:0000313" key="3">
    <source>
        <dbReference type="EMBL" id="BCD99757.1"/>
    </source>
</evidence>
<keyword evidence="4" id="KW-1185">Reference proteome</keyword>
<protein>
    <recommendedName>
        <fullName evidence="5">Lipocalin-like domain-containing protein</fullName>
    </recommendedName>
</protein>
<gene>
    <name evidence="3" type="ORF">MARGE09_P3959</name>
</gene>
<feature type="signal peptide" evidence="2">
    <location>
        <begin position="1"/>
        <end position="21"/>
    </location>
</feature>
<keyword evidence="2" id="KW-0732">Signal</keyword>
<evidence type="ECO:0000256" key="2">
    <source>
        <dbReference type="SAM" id="SignalP"/>
    </source>
</evidence>
<feature type="region of interest" description="Disordered" evidence="1">
    <location>
        <begin position="49"/>
        <end position="69"/>
    </location>
</feature>
<dbReference type="EMBL" id="AP023086">
    <property type="protein sequence ID" value="BCD99757.1"/>
    <property type="molecule type" value="Genomic_DNA"/>
</dbReference>
<dbReference type="Proteomes" id="UP001320119">
    <property type="component" value="Chromosome"/>
</dbReference>
<dbReference type="KEGG" id="marq:MARGE09_P3959"/>
<dbReference type="AlphaFoldDB" id="A0AAN1WLF5"/>
<accession>A0AAN1WLF5</accession>
<sequence>MNKTINTLSISSILLALSACGSDNRSTDDSLASSSSMYSNSSLASTSSSSLTSADSDSSANNSSTPNNANNISTALDGVWFKDCFAEDSSDPDTFYDTVEVTFDNGNVSTNIHVYTDSDCTNPMPLAPNPTAQGTFSIGASFTSGDGITVQELDVHLTEANGAPFDEYSYNIFYIDGDQLFTGGEDAETPSERPTMLDFTSAFIKQ</sequence>
<evidence type="ECO:0000256" key="1">
    <source>
        <dbReference type="SAM" id="MobiDB-lite"/>
    </source>
</evidence>
<evidence type="ECO:0008006" key="5">
    <source>
        <dbReference type="Google" id="ProtNLM"/>
    </source>
</evidence>
<feature type="chain" id="PRO_5042966188" description="Lipocalin-like domain-containing protein" evidence="2">
    <location>
        <begin position="22"/>
        <end position="206"/>
    </location>
</feature>
<organism evidence="3 4">
    <name type="scientific">Marinagarivorans cellulosilyticus</name>
    <dbReference type="NCBI Taxonomy" id="2721545"/>
    <lineage>
        <taxon>Bacteria</taxon>
        <taxon>Pseudomonadati</taxon>
        <taxon>Pseudomonadota</taxon>
        <taxon>Gammaproteobacteria</taxon>
        <taxon>Cellvibrionales</taxon>
        <taxon>Cellvibrionaceae</taxon>
        <taxon>Marinagarivorans</taxon>
    </lineage>
</organism>
<dbReference type="PROSITE" id="PS51257">
    <property type="entry name" value="PROKAR_LIPOPROTEIN"/>
    <property type="match status" value="1"/>
</dbReference>
<dbReference type="RefSeq" id="WP_236985036.1">
    <property type="nucleotide sequence ID" value="NZ_AP023086.1"/>
</dbReference>
<reference evidence="3 4" key="1">
    <citation type="journal article" date="2022" name="IScience">
        <title>An ultrasensitive nanofiber-based assay for enzymatic hydrolysis and deep-sea microbial degradation of cellulose.</title>
        <authorList>
            <person name="Tsudome M."/>
            <person name="Tachioka M."/>
            <person name="Miyazaki M."/>
            <person name="Uchimura K."/>
            <person name="Tsuda M."/>
            <person name="Takaki Y."/>
            <person name="Deguchi S."/>
        </authorList>
    </citation>
    <scope>NUCLEOTIDE SEQUENCE [LARGE SCALE GENOMIC DNA]</scope>
    <source>
        <strain evidence="3 4">GE09</strain>
    </source>
</reference>
<name>A0AAN1WLF5_9GAMM</name>